<comment type="caution">
    <text evidence="2">The sequence shown here is derived from an EMBL/GenBank/DDBJ whole genome shotgun (WGS) entry which is preliminary data.</text>
</comment>
<dbReference type="EMBL" id="QURR01000004">
    <property type="protein sequence ID" value="RGE46098.1"/>
    <property type="molecule type" value="Genomic_DNA"/>
</dbReference>
<keyword evidence="1" id="KW-0732">Signal</keyword>
<evidence type="ECO:0000313" key="3">
    <source>
        <dbReference type="Proteomes" id="UP000261948"/>
    </source>
</evidence>
<proteinExistence type="predicted"/>
<name>A0A373FPM2_COMTE</name>
<evidence type="ECO:0000313" key="2">
    <source>
        <dbReference type="EMBL" id="RGE46098.1"/>
    </source>
</evidence>
<evidence type="ECO:0000256" key="1">
    <source>
        <dbReference type="SAM" id="SignalP"/>
    </source>
</evidence>
<feature type="signal peptide" evidence="1">
    <location>
        <begin position="1"/>
        <end position="24"/>
    </location>
</feature>
<dbReference type="Proteomes" id="UP000261948">
    <property type="component" value="Unassembled WGS sequence"/>
</dbReference>
<accession>A0A373FPM2</accession>
<reference evidence="2 3" key="1">
    <citation type="submission" date="2018-08" db="EMBL/GenBank/DDBJ databases">
        <title>Comamonas testosteroni strain SWCO2.</title>
        <authorList>
            <person name="Jiang N."/>
            <person name="Zhang X.Z."/>
        </authorList>
    </citation>
    <scope>NUCLEOTIDE SEQUENCE [LARGE SCALE GENOMIC DNA]</scope>
    <source>
        <strain evidence="2 3">SWCO2</strain>
    </source>
</reference>
<organism evidence="2 3">
    <name type="scientific">Comamonas testosteroni</name>
    <name type="common">Pseudomonas testosteroni</name>
    <dbReference type="NCBI Taxonomy" id="285"/>
    <lineage>
        <taxon>Bacteria</taxon>
        <taxon>Pseudomonadati</taxon>
        <taxon>Pseudomonadota</taxon>
        <taxon>Betaproteobacteria</taxon>
        <taxon>Burkholderiales</taxon>
        <taxon>Comamonadaceae</taxon>
        <taxon>Comamonas</taxon>
    </lineage>
</organism>
<keyword evidence="3" id="KW-1185">Reference proteome</keyword>
<protein>
    <submittedName>
        <fullName evidence="2">Uncharacterized protein</fullName>
    </submittedName>
</protein>
<feature type="chain" id="PRO_5016671473" evidence="1">
    <location>
        <begin position="25"/>
        <end position="116"/>
    </location>
</feature>
<gene>
    <name evidence="2" type="ORF">DZC30_04840</name>
</gene>
<sequence length="116" mass="12743">MKTLTTLTSGLLLGLATLAGSAMAQSKASDDTGFAMFLVTQMAANLHQSKQACGQLTPEQAQAARERVQQSLEKEVPKQDFDAVYERQLQISAQRWEAADASARQQYCQRIEHMAP</sequence>
<dbReference type="AlphaFoldDB" id="A0A373FPM2"/>